<evidence type="ECO:0000256" key="2">
    <source>
        <dbReference type="ARBA" id="ARBA00022692"/>
    </source>
</evidence>
<feature type="transmembrane region" description="Helical" evidence="5">
    <location>
        <begin position="6"/>
        <end position="24"/>
    </location>
</feature>
<dbReference type="EMBL" id="SJST01000005">
    <property type="protein sequence ID" value="TCD13313.1"/>
    <property type="molecule type" value="Genomic_DNA"/>
</dbReference>
<evidence type="ECO:0000313" key="7">
    <source>
        <dbReference type="Proteomes" id="UP000291301"/>
    </source>
</evidence>
<dbReference type="AlphaFoldDB" id="A0A4R0P8B8"/>
<keyword evidence="7" id="KW-1185">Reference proteome</keyword>
<protein>
    <recommendedName>
        <fullName evidence="8">MAPEG family protein</fullName>
    </recommendedName>
</protein>
<evidence type="ECO:0000256" key="5">
    <source>
        <dbReference type="SAM" id="Phobius"/>
    </source>
</evidence>
<comment type="caution">
    <text evidence="6">The sequence shown here is derived from an EMBL/GenBank/DDBJ whole genome shotgun (WGS) entry which is preliminary data.</text>
</comment>
<dbReference type="Proteomes" id="UP000291301">
    <property type="component" value="Unassembled WGS sequence"/>
</dbReference>
<feature type="transmembrane region" description="Helical" evidence="5">
    <location>
        <begin position="115"/>
        <end position="135"/>
    </location>
</feature>
<evidence type="ECO:0008006" key="8">
    <source>
        <dbReference type="Google" id="ProtNLM"/>
    </source>
</evidence>
<keyword evidence="3 5" id="KW-1133">Transmembrane helix</keyword>
<dbReference type="Gene3D" id="1.20.120.550">
    <property type="entry name" value="Membrane associated eicosanoid/glutathione metabolism-like domain"/>
    <property type="match status" value="1"/>
</dbReference>
<dbReference type="RefSeq" id="WP_131569432.1">
    <property type="nucleotide sequence ID" value="NZ_JAINFK010000006.1"/>
</dbReference>
<comment type="subcellular location">
    <subcellularLocation>
        <location evidence="1">Membrane</location>
    </subcellularLocation>
</comment>
<dbReference type="GO" id="GO:0016020">
    <property type="term" value="C:membrane"/>
    <property type="evidence" value="ECO:0007669"/>
    <property type="project" value="UniProtKB-SubCell"/>
</dbReference>
<accession>A0A4R0P8B8</accession>
<dbReference type="SUPFAM" id="SSF161084">
    <property type="entry name" value="MAPEG domain-like"/>
    <property type="match status" value="1"/>
</dbReference>
<dbReference type="Pfam" id="PF01124">
    <property type="entry name" value="MAPEG"/>
    <property type="match status" value="1"/>
</dbReference>
<dbReference type="OrthoDB" id="5516290at2"/>
<gene>
    <name evidence="6" type="ORF">E0D97_12515</name>
</gene>
<proteinExistence type="predicted"/>
<keyword evidence="2 5" id="KW-0812">Transmembrane</keyword>
<name>A0A4R0P8B8_9HYPH</name>
<organism evidence="6 7">
    <name type="scientific">Oricola cellulosilytica</name>
    <dbReference type="NCBI Taxonomy" id="1429082"/>
    <lineage>
        <taxon>Bacteria</taxon>
        <taxon>Pseudomonadati</taxon>
        <taxon>Pseudomonadota</taxon>
        <taxon>Alphaproteobacteria</taxon>
        <taxon>Hyphomicrobiales</taxon>
        <taxon>Ahrensiaceae</taxon>
        <taxon>Oricola</taxon>
    </lineage>
</organism>
<evidence type="ECO:0000313" key="6">
    <source>
        <dbReference type="EMBL" id="TCD13313.1"/>
    </source>
</evidence>
<sequence>MEQTAIFWPVIAQIALTYGVYVVMSMRRVRAIRAGEARGQDFKIPKDPELSASAARNVENQFELPVLFYVVCLALYQTSSVDAVTVALAWLFALSRIGHALVHVTTNKIMIRRRVFIAGFFILAAMWILFAWRLALN</sequence>
<reference evidence="6 7" key="1">
    <citation type="journal article" date="2015" name="Antonie Van Leeuwenhoek">
        <title>Oricola cellulosilytica gen. nov., sp. nov., a cellulose-degrading bacterium of the family Phyllobacteriaceae isolated from surface seashore water, and emended descriptions of Mesorhizobium loti and Phyllobacterium myrsinacearum.</title>
        <authorList>
            <person name="Hameed A."/>
            <person name="Shahina M."/>
            <person name="Lai W.A."/>
            <person name="Lin S.Y."/>
            <person name="Young L.S."/>
            <person name="Liu Y.C."/>
            <person name="Hsu Y.H."/>
            <person name="Young C.C."/>
        </authorList>
    </citation>
    <scope>NUCLEOTIDE SEQUENCE [LARGE SCALE GENOMIC DNA]</scope>
    <source>
        <strain evidence="6 7">KCTC 52183</strain>
    </source>
</reference>
<dbReference type="InterPro" id="IPR023352">
    <property type="entry name" value="MAPEG-like_dom_sf"/>
</dbReference>
<evidence type="ECO:0000256" key="3">
    <source>
        <dbReference type="ARBA" id="ARBA00022989"/>
    </source>
</evidence>
<dbReference type="InterPro" id="IPR001129">
    <property type="entry name" value="Membr-assoc_MAPEG"/>
</dbReference>
<evidence type="ECO:0000256" key="1">
    <source>
        <dbReference type="ARBA" id="ARBA00004370"/>
    </source>
</evidence>
<keyword evidence="4 5" id="KW-0472">Membrane</keyword>
<evidence type="ECO:0000256" key="4">
    <source>
        <dbReference type="ARBA" id="ARBA00023136"/>
    </source>
</evidence>